<reference evidence="1 2" key="1">
    <citation type="journal article" date="2017" name="Clin. Infect. Dis.">
        <title>Increased Risk for Meningococcal Disease among Men who have Sex with Men in the United States, 2012-2015.</title>
        <authorList>
            <person name="Folaranmi T.A."/>
            <person name="Kretz C.B."/>
            <person name="Kamiya H."/>
            <person name="MacNeil J.R."/>
            <person name="Whaley M.J."/>
            <person name="Blain A."/>
            <person name="Antwi M."/>
            <person name="Dorsinville M."/>
            <person name="Pacilli M."/>
            <person name="Smith S."/>
            <person name="Civen R."/>
            <person name="Ngo V."/>
            <person name="Winter K."/>
            <person name="Harriman K."/>
            <person name="Wang X."/>
            <person name="Bowen V.B."/>
            <person name="Patel M."/>
            <person name="Martin S."/>
            <person name="Misegades L."/>
            <person name="Meyer S.A."/>
        </authorList>
    </citation>
    <scope>NUCLEOTIDE SEQUENCE [LARGE SCALE GENOMIC DNA]</scope>
    <source>
        <strain evidence="1 2">M26503</strain>
    </source>
</reference>
<dbReference type="EMBL" id="NTLY01000002">
    <property type="protein sequence ID" value="PBJ88648.1"/>
    <property type="molecule type" value="Genomic_DNA"/>
</dbReference>
<dbReference type="AlphaFoldDB" id="A0AB36RUU5"/>
<gene>
    <name evidence="1" type="ORF">CNQ34_04080</name>
</gene>
<comment type="caution">
    <text evidence="1">The sequence shown here is derived from an EMBL/GenBank/DDBJ whole genome shotgun (WGS) entry which is preliminary data.</text>
</comment>
<accession>A0AB36RUU5</accession>
<name>A0AB36RUU5_NEIME</name>
<protein>
    <submittedName>
        <fullName evidence="1">Pilus assembly protein PilS</fullName>
    </submittedName>
</protein>
<evidence type="ECO:0000313" key="1">
    <source>
        <dbReference type="EMBL" id="PBJ88648.1"/>
    </source>
</evidence>
<organism evidence="1 2">
    <name type="scientific">Neisseria meningitidis</name>
    <dbReference type="NCBI Taxonomy" id="487"/>
    <lineage>
        <taxon>Bacteria</taxon>
        <taxon>Pseudomonadati</taxon>
        <taxon>Pseudomonadota</taxon>
        <taxon>Betaproteobacteria</taxon>
        <taxon>Neisseriales</taxon>
        <taxon>Neisseriaceae</taxon>
        <taxon>Neisseria</taxon>
    </lineage>
</organism>
<dbReference type="Proteomes" id="UP000217930">
    <property type="component" value="Unassembled WGS sequence"/>
</dbReference>
<sequence length="55" mass="6532">MPSFPRRRESSLVGTETYRENGFLRFYVLDSHFRGNDGILGFCFWFSVFEGMMKI</sequence>
<proteinExistence type="predicted"/>
<evidence type="ECO:0000313" key="2">
    <source>
        <dbReference type="Proteomes" id="UP000217930"/>
    </source>
</evidence>